<sequence length="161" mass="18227">MSLDKLKQTINELIKGNIPIQTVWVTVSEVDWEERTMTAVGIDDEVEFFDVLLGLGSVDLKPKIGSDCLIGIIENQSTSSFILTANELEEIDVVVEECQLNINKGFLLKKENETLAKLMSDLLKEIQKMKFTTNTGSTILLVNKPQFLEIENRFKDFLKTD</sequence>
<dbReference type="Proteomes" id="UP000256326">
    <property type="component" value="Unassembled WGS sequence"/>
</dbReference>
<dbReference type="OrthoDB" id="1151181at2"/>
<name>A0A3D9D0E7_9FLAO</name>
<dbReference type="RefSeq" id="WP_116033875.1">
    <property type="nucleotide sequence ID" value="NZ_JBHLVV010000052.1"/>
</dbReference>
<proteinExistence type="predicted"/>
<dbReference type="AlphaFoldDB" id="A0A3D9D0E7"/>
<reference evidence="1 2" key="1">
    <citation type="journal article" date="2006" name="Int. J. Syst. Evol. Microbiol.">
        <title>Chryseobacterium hispanicum sp. nov., isolated from the drinking water distribution system of Sevilla, Spain.</title>
        <authorList>
            <person name="Gallego V."/>
            <person name="Garcia M.T."/>
            <person name="Ventosa A."/>
        </authorList>
    </citation>
    <scope>NUCLEOTIDE SEQUENCE [LARGE SCALE GENOMIC DNA]</scope>
    <source>
        <strain evidence="1 2">KCTC 22104</strain>
    </source>
</reference>
<organism evidence="1 2">
    <name type="scientific">Epilithonimonas hispanica</name>
    <dbReference type="NCBI Taxonomy" id="358687"/>
    <lineage>
        <taxon>Bacteria</taxon>
        <taxon>Pseudomonadati</taxon>
        <taxon>Bacteroidota</taxon>
        <taxon>Flavobacteriia</taxon>
        <taxon>Flavobacteriales</taxon>
        <taxon>Weeksellaceae</taxon>
        <taxon>Chryseobacterium group</taxon>
        <taxon>Epilithonimonas</taxon>
    </lineage>
</organism>
<protein>
    <submittedName>
        <fullName evidence="1">Uncharacterized protein</fullName>
    </submittedName>
</protein>
<keyword evidence="2" id="KW-1185">Reference proteome</keyword>
<evidence type="ECO:0000313" key="2">
    <source>
        <dbReference type="Proteomes" id="UP000256326"/>
    </source>
</evidence>
<comment type="caution">
    <text evidence="1">The sequence shown here is derived from an EMBL/GenBank/DDBJ whole genome shotgun (WGS) entry which is preliminary data.</text>
</comment>
<dbReference type="EMBL" id="QNUG01000010">
    <property type="protein sequence ID" value="REC71381.1"/>
    <property type="molecule type" value="Genomic_DNA"/>
</dbReference>
<evidence type="ECO:0000313" key="1">
    <source>
        <dbReference type="EMBL" id="REC71381.1"/>
    </source>
</evidence>
<accession>A0A3D9D0E7</accession>
<gene>
    <name evidence="1" type="ORF">DRF58_06075</name>
</gene>